<dbReference type="FunFam" id="3.40.50.200:FF:000007">
    <property type="entry name" value="Subtilisin-like serine protease"/>
    <property type="match status" value="1"/>
</dbReference>
<keyword evidence="5 6" id="KW-0720">Serine protease</keyword>
<feature type="domain" description="Peptidase S8/S53" evidence="7">
    <location>
        <begin position="119"/>
        <end position="331"/>
    </location>
</feature>
<dbReference type="InterPro" id="IPR000209">
    <property type="entry name" value="Peptidase_S8/S53_dom"/>
</dbReference>
<dbReference type="InterPro" id="IPR034193">
    <property type="entry name" value="PCSK9_ProteinaseK-like"/>
</dbReference>
<dbReference type="GO" id="GO:0005576">
    <property type="term" value="C:extracellular region"/>
    <property type="evidence" value="ECO:0007669"/>
    <property type="project" value="UniProtKB-ARBA"/>
</dbReference>
<feature type="non-terminal residue" evidence="9">
    <location>
        <position position="1"/>
    </location>
</feature>
<dbReference type="PRINTS" id="PR00723">
    <property type="entry name" value="SUBTILISIN"/>
</dbReference>
<dbReference type="PROSITE" id="PS00136">
    <property type="entry name" value="SUBTILASE_ASP"/>
    <property type="match status" value="1"/>
</dbReference>
<proteinExistence type="inferred from homology"/>
<dbReference type="InterPro" id="IPR010259">
    <property type="entry name" value="S8pro/Inhibitor_I9"/>
</dbReference>
<organism evidence="9 10">
    <name type="scientific">Myriangium duriaei CBS 260.36</name>
    <dbReference type="NCBI Taxonomy" id="1168546"/>
    <lineage>
        <taxon>Eukaryota</taxon>
        <taxon>Fungi</taxon>
        <taxon>Dikarya</taxon>
        <taxon>Ascomycota</taxon>
        <taxon>Pezizomycotina</taxon>
        <taxon>Dothideomycetes</taxon>
        <taxon>Dothideomycetidae</taxon>
        <taxon>Myriangiales</taxon>
        <taxon>Myriangiaceae</taxon>
        <taxon>Myriangium</taxon>
    </lineage>
</organism>
<evidence type="ECO:0000256" key="6">
    <source>
        <dbReference type="PROSITE-ProRule" id="PRU01240"/>
    </source>
</evidence>
<feature type="non-terminal residue" evidence="9">
    <location>
        <position position="368"/>
    </location>
</feature>
<dbReference type="Pfam" id="PF05922">
    <property type="entry name" value="Inhibitor_I9"/>
    <property type="match status" value="1"/>
</dbReference>
<evidence type="ECO:0000256" key="1">
    <source>
        <dbReference type="ARBA" id="ARBA00011073"/>
    </source>
</evidence>
<evidence type="ECO:0000259" key="7">
    <source>
        <dbReference type="Pfam" id="PF00082"/>
    </source>
</evidence>
<sequence length="368" mass="39750">KYIITLKPQADLESHLEHVRAIHANAINHKRQGDGKSFSGVSRSYNISNFQAYSGHFHSSTIQQLENNKDVDSIEADQIWSTHSVVSQQNPANYGLNRISQRALKQEEPYLYDSSAGHGTFAYVVDTGVDIDHEEFEGRAFHGYSVDPHTPLEDTNGHGTYVAGIIGSKTYGVAKKCRIISVKAFKDDKGTVSDILHGFDWAVKDISTYKRRSISVINISIGGNFSTSVNRAINTAFDRLGITTVVAAGNENEDIAKKSPASAQNAISVGAVNKARRRANDSNWGKNMTLFAPGTSVKSCAIGNSRNATDTLGGTSAAAAHVTGVAVYLQGMRLFPGDAKSLKARIVGLATPHAVLNPNDSPNLFIYN</sequence>
<evidence type="ECO:0000256" key="3">
    <source>
        <dbReference type="ARBA" id="ARBA00022729"/>
    </source>
</evidence>
<keyword evidence="4 6" id="KW-0378">Hydrolase</keyword>
<dbReference type="Proteomes" id="UP000799439">
    <property type="component" value="Unassembled WGS sequence"/>
</dbReference>
<evidence type="ECO:0000313" key="9">
    <source>
        <dbReference type="EMBL" id="KAF2150273.1"/>
    </source>
</evidence>
<name>A0A9P4J0R6_9PEZI</name>
<feature type="domain" description="Inhibitor I9" evidence="8">
    <location>
        <begin position="1"/>
        <end position="83"/>
    </location>
</feature>
<dbReference type="PANTHER" id="PTHR43806:SF58">
    <property type="entry name" value="ALKALINE PROTEASE 1-RELATED"/>
    <property type="match status" value="1"/>
</dbReference>
<dbReference type="EMBL" id="ML996090">
    <property type="protein sequence ID" value="KAF2150273.1"/>
    <property type="molecule type" value="Genomic_DNA"/>
</dbReference>
<keyword evidence="3" id="KW-0732">Signal</keyword>
<dbReference type="InterPro" id="IPR015500">
    <property type="entry name" value="Peptidase_S8_subtilisin-rel"/>
</dbReference>
<dbReference type="AlphaFoldDB" id="A0A9P4J0R6"/>
<dbReference type="InterPro" id="IPR050131">
    <property type="entry name" value="Peptidase_S8_subtilisin-like"/>
</dbReference>
<reference evidence="9" key="1">
    <citation type="journal article" date="2020" name="Stud. Mycol.">
        <title>101 Dothideomycetes genomes: a test case for predicting lifestyles and emergence of pathogens.</title>
        <authorList>
            <person name="Haridas S."/>
            <person name="Albert R."/>
            <person name="Binder M."/>
            <person name="Bloem J."/>
            <person name="Labutti K."/>
            <person name="Salamov A."/>
            <person name="Andreopoulos B."/>
            <person name="Baker S."/>
            <person name="Barry K."/>
            <person name="Bills G."/>
            <person name="Bluhm B."/>
            <person name="Cannon C."/>
            <person name="Castanera R."/>
            <person name="Culley D."/>
            <person name="Daum C."/>
            <person name="Ezra D."/>
            <person name="Gonzalez J."/>
            <person name="Henrissat B."/>
            <person name="Kuo A."/>
            <person name="Liang C."/>
            <person name="Lipzen A."/>
            <person name="Lutzoni F."/>
            <person name="Magnuson J."/>
            <person name="Mondo S."/>
            <person name="Nolan M."/>
            <person name="Ohm R."/>
            <person name="Pangilinan J."/>
            <person name="Park H.-J."/>
            <person name="Ramirez L."/>
            <person name="Alfaro M."/>
            <person name="Sun H."/>
            <person name="Tritt A."/>
            <person name="Yoshinaga Y."/>
            <person name="Zwiers L.-H."/>
            <person name="Turgeon B."/>
            <person name="Goodwin S."/>
            <person name="Spatafora J."/>
            <person name="Crous P."/>
            <person name="Grigoriev I."/>
        </authorList>
    </citation>
    <scope>NUCLEOTIDE SEQUENCE</scope>
    <source>
        <strain evidence="9">CBS 260.36</strain>
    </source>
</reference>
<dbReference type="Gene3D" id="3.40.50.200">
    <property type="entry name" value="Peptidase S8/S53 domain"/>
    <property type="match status" value="1"/>
</dbReference>
<dbReference type="GO" id="GO:0004252">
    <property type="term" value="F:serine-type endopeptidase activity"/>
    <property type="evidence" value="ECO:0007669"/>
    <property type="project" value="UniProtKB-UniRule"/>
</dbReference>
<dbReference type="GO" id="GO:0006508">
    <property type="term" value="P:proteolysis"/>
    <property type="evidence" value="ECO:0007669"/>
    <property type="project" value="UniProtKB-KW"/>
</dbReference>
<dbReference type="PROSITE" id="PS51892">
    <property type="entry name" value="SUBTILASE"/>
    <property type="match status" value="1"/>
</dbReference>
<dbReference type="PANTHER" id="PTHR43806">
    <property type="entry name" value="PEPTIDASE S8"/>
    <property type="match status" value="1"/>
</dbReference>
<dbReference type="InterPro" id="IPR022398">
    <property type="entry name" value="Peptidase_S8_His-AS"/>
</dbReference>
<feature type="active site" description="Charge relay system" evidence="6">
    <location>
        <position position="316"/>
    </location>
</feature>
<comment type="similarity">
    <text evidence="1 6">Belongs to the peptidase S8 family.</text>
</comment>
<evidence type="ECO:0000256" key="5">
    <source>
        <dbReference type="ARBA" id="ARBA00022825"/>
    </source>
</evidence>
<dbReference type="SUPFAM" id="SSF54897">
    <property type="entry name" value="Protease propeptides/inhibitors"/>
    <property type="match status" value="1"/>
</dbReference>
<evidence type="ECO:0000313" key="10">
    <source>
        <dbReference type="Proteomes" id="UP000799439"/>
    </source>
</evidence>
<keyword evidence="2 6" id="KW-0645">Protease</keyword>
<accession>A0A9P4J0R6</accession>
<feature type="active site" description="Charge relay system" evidence="6">
    <location>
        <position position="158"/>
    </location>
</feature>
<dbReference type="InterPro" id="IPR023827">
    <property type="entry name" value="Peptidase_S8_Asp-AS"/>
</dbReference>
<protein>
    <submittedName>
        <fullName evidence="9">Subtilisin-like protein</fullName>
    </submittedName>
</protein>
<comment type="caution">
    <text evidence="9">The sequence shown here is derived from an EMBL/GenBank/DDBJ whole genome shotgun (WGS) entry which is preliminary data.</text>
</comment>
<gene>
    <name evidence="9" type="ORF">K461DRAFT_203523</name>
</gene>
<dbReference type="OrthoDB" id="206201at2759"/>
<dbReference type="CDD" id="cd04077">
    <property type="entry name" value="Peptidases_S8_PCSK9_ProteinaseK_like"/>
    <property type="match status" value="1"/>
</dbReference>
<evidence type="ECO:0000256" key="4">
    <source>
        <dbReference type="ARBA" id="ARBA00022801"/>
    </source>
</evidence>
<dbReference type="SUPFAM" id="SSF52743">
    <property type="entry name" value="Subtilisin-like"/>
    <property type="match status" value="1"/>
</dbReference>
<dbReference type="Gene3D" id="3.30.70.80">
    <property type="entry name" value="Peptidase S8 propeptide/proteinase inhibitor I9"/>
    <property type="match status" value="1"/>
</dbReference>
<evidence type="ECO:0000256" key="2">
    <source>
        <dbReference type="ARBA" id="ARBA00022670"/>
    </source>
</evidence>
<dbReference type="Pfam" id="PF00082">
    <property type="entry name" value="Peptidase_S8"/>
    <property type="match status" value="1"/>
</dbReference>
<evidence type="ECO:0000259" key="8">
    <source>
        <dbReference type="Pfam" id="PF05922"/>
    </source>
</evidence>
<feature type="active site" description="Charge relay system" evidence="6">
    <location>
        <position position="126"/>
    </location>
</feature>
<dbReference type="InterPro" id="IPR037045">
    <property type="entry name" value="S8pro/Inhibitor_I9_sf"/>
</dbReference>
<dbReference type="InterPro" id="IPR036852">
    <property type="entry name" value="Peptidase_S8/S53_dom_sf"/>
</dbReference>
<dbReference type="PROSITE" id="PS00137">
    <property type="entry name" value="SUBTILASE_HIS"/>
    <property type="match status" value="1"/>
</dbReference>
<keyword evidence="10" id="KW-1185">Reference proteome</keyword>